<dbReference type="EMBL" id="CH473975">
    <property type="protein sequence ID" value="EDL95690.1"/>
    <property type="molecule type" value="Genomic_DNA"/>
</dbReference>
<dbReference type="Proteomes" id="UP000234681">
    <property type="component" value="Chromosome 8"/>
</dbReference>
<name>A6J517_RAT</name>
<reference evidence="3" key="1">
    <citation type="submission" date="2005-09" db="EMBL/GenBank/DDBJ databases">
        <authorList>
            <person name="Mural R.J."/>
            <person name="Li P.W."/>
            <person name="Adams M.D."/>
            <person name="Amanatides P.G."/>
            <person name="Baden-Tillson H."/>
            <person name="Barnstead M."/>
            <person name="Chin S.H."/>
            <person name="Dew I."/>
            <person name="Evans C.A."/>
            <person name="Ferriera S."/>
            <person name="Flanigan M."/>
            <person name="Fosler C."/>
            <person name="Glodek A."/>
            <person name="Gu Z."/>
            <person name="Holt R.A."/>
            <person name="Jennings D."/>
            <person name="Kraft C.L."/>
            <person name="Lu F."/>
            <person name="Nguyen T."/>
            <person name="Nusskern D.R."/>
            <person name="Pfannkoch C.M."/>
            <person name="Sitter C."/>
            <person name="Sutton G.G."/>
            <person name="Venter J.C."/>
            <person name="Wang Z."/>
            <person name="Woodage T."/>
            <person name="Zheng X.H."/>
            <person name="Zhong F."/>
        </authorList>
    </citation>
    <scope>NUCLEOTIDE SEQUENCE [LARGE SCALE GENOMIC DNA]</scope>
    <source>
        <strain>BN</strain>
        <strain evidence="3">Sprague-Dawley</strain>
    </source>
</reference>
<gene>
    <name evidence="2" type="ORF">rCG_58234</name>
</gene>
<sequence length="86" mass="9918">MAPRCEHSDQHVLRNSSRGRNERNGHLLPSAYIYKRSYPCFTAHLGGYQSFTLSCCSFPRGRRHHCHAESQEHARLNNHAASLRNE</sequence>
<proteinExistence type="predicted"/>
<protein>
    <submittedName>
        <fullName evidence="2">RCG58234, isoform CRA_a</fullName>
    </submittedName>
</protein>
<evidence type="ECO:0000313" key="3">
    <source>
        <dbReference type="Proteomes" id="UP000234681"/>
    </source>
</evidence>
<feature type="region of interest" description="Disordered" evidence="1">
    <location>
        <begin position="1"/>
        <end position="25"/>
    </location>
</feature>
<dbReference type="AlphaFoldDB" id="A6J517"/>
<organism evidence="2 3">
    <name type="scientific">Rattus norvegicus</name>
    <name type="common">Rat</name>
    <dbReference type="NCBI Taxonomy" id="10116"/>
    <lineage>
        <taxon>Eukaryota</taxon>
        <taxon>Metazoa</taxon>
        <taxon>Chordata</taxon>
        <taxon>Craniata</taxon>
        <taxon>Vertebrata</taxon>
        <taxon>Euteleostomi</taxon>
        <taxon>Mammalia</taxon>
        <taxon>Eutheria</taxon>
        <taxon>Euarchontoglires</taxon>
        <taxon>Glires</taxon>
        <taxon>Rodentia</taxon>
        <taxon>Myomorpha</taxon>
        <taxon>Muroidea</taxon>
        <taxon>Muridae</taxon>
        <taxon>Murinae</taxon>
        <taxon>Rattus</taxon>
    </lineage>
</organism>
<feature type="compositionally biased region" description="Basic and acidic residues" evidence="1">
    <location>
        <begin position="1"/>
        <end position="12"/>
    </location>
</feature>
<evidence type="ECO:0000313" key="2">
    <source>
        <dbReference type="EMBL" id="EDL95690.1"/>
    </source>
</evidence>
<evidence type="ECO:0000256" key="1">
    <source>
        <dbReference type="SAM" id="MobiDB-lite"/>
    </source>
</evidence>
<accession>A6J517</accession>